<proteinExistence type="predicted"/>
<sequence length="107" mass="12015">MKHANTWFAKLKRTLGAFFPVAATRRGHCVHCGACCRLPATCWFLKEREDGTSSCAIYPLRPLNCRKYPRTEGEWITQATCGFRFDSSPATDTPSTAEPSEAQPHHQ</sequence>
<evidence type="ECO:0000313" key="3">
    <source>
        <dbReference type="Proteomes" id="UP000649604"/>
    </source>
</evidence>
<gene>
    <name evidence="2" type="ORF">GF339_17120</name>
</gene>
<evidence type="ECO:0000256" key="1">
    <source>
        <dbReference type="SAM" id="MobiDB-lite"/>
    </source>
</evidence>
<organism evidence="2 3">
    <name type="scientific">candidate division KSB3 bacterium</name>
    <dbReference type="NCBI Taxonomy" id="2044937"/>
    <lineage>
        <taxon>Bacteria</taxon>
        <taxon>candidate division KSB3</taxon>
    </lineage>
</organism>
<accession>A0A9D5Q6Z2</accession>
<feature type="compositionally biased region" description="Polar residues" evidence="1">
    <location>
        <begin position="88"/>
        <end position="98"/>
    </location>
</feature>
<dbReference type="EMBL" id="WJJP01000558">
    <property type="protein sequence ID" value="MBD3326310.1"/>
    <property type="molecule type" value="Genomic_DNA"/>
</dbReference>
<name>A0A9D5Q6Z2_9BACT</name>
<dbReference type="AlphaFoldDB" id="A0A9D5Q6Z2"/>
<reference evidence="2" key="1">
    <citation type="submission" date="2019-11" db="EMBL/GenBank/DDBJ databases">
        <title>Microbial mats filling the niche in hypersaline microbial mats.</title>
        <authorList>
            <person name="Wong H.L."/>
            <person name="Macleod F.I."/>
            <person name="White R.A. III"/>
            <person name="Burns B.P."/>
        </authorList>
    </citation>
    <scope>NUCLEOTIDE SEQUENCE</scope>
    <source>
        <strain evidence="2">Rbin_158</strain>
    </source>
</reference>
<comment type="caution">
    <text evidence="2">The sequence shown here is derived from an EMBL/GenBank/DDBJ whole genome shotgun (WGS) entry which is preliminary data.</text>
</comment>
<dbReference type="Proteomes" id="UP000649604">
    <property type="component" value="Unassembled WGS sequence"/>
</dbReference>
<protein>
    <recommendedName>
        <fullName evidence="4">Zinc/iron-chelating domain-containing protein</fullName>
    </recommendedName>
</protein>
<evidence type="ECO:0000313" key="2">
    <source>
        <dbReference type="EMBL" id="MBD3326310.1"/>
    </source>
</evidence>
<evidence type="ECO:0008006" key="4">
    <source>
        <dbReference type="Google" id="ProtNLM"/>
    </source>
</evidence>
<feature type="region of interest" description="Disordered" evidence="1">
    <location>
        <begin position="85"/>
        <end position="107"/>
    </location>
</feature>